<reference evidence="2" key="1">
    <citation type="submission" date="2019-12" db="EMBL/GenBank/DDBJ databases">
        <title>Novel species isolated from a subtropical stream in China.</title>
        <authorList>
            <person name="Lu H."/>
        </authorList>
    </citation>
    <scope>NUCLEOTIDE SEQUENCE [LARGE SCALE GENOMIC DNA]</scope>
    <source>
        <strain evidence="2">FT81W</strain>
    </source>
</reference>
<evidence type="ECO:0000256" key="1">
    <source>
        <dbReference type="SAM" id="Phobius"/>
    </source>
</evidence>
<accession>A0A845GJ98</accession>
<dbReference type="Proteomes" id="UP000447355">
    <property type="component" value="Unassembled WGS sequence"/>
</dbReference>
<keyword evidence="1" id="KW-0472">Membrane</keyword>
<comment type="caution">
    <text evidence="2">The sequence shown here is derived from an EMBL/GenBank/DDBJ whole genome shotgun (WGS) entry which is preliminary data.</text>
</comment>
<gene>
    <name evidence="2" type="ORF">GTP90_09345</name>
</gene>
<keyword evidence="1" id="KW-0812">Transmembrane</keyword>
<feature type="transmembrane region" description="Helical" evidence="1">
    <location>
        <begin position="101"/>
        <end position="121"/>
    </location>
</feature>
<protein>
    <submittedName>
        <fullName evidence="2">Uncharacterized protein</fullName>
    </submittedName>
</protein>
<name>A0A845GJ98_9BURK</name>
<evidence type="ECO:0000313" key="3">
    <source>
        <dbReference type="Proteomes" id="UP000447355"/>
    </source>
</evidence>
<organism evidence="2 3">
    <name type="scientific">Duganella vulcania</name>
    <dbReference type="NCBI Taxonomy" id="2692166"/>
    <lineage>
        <taxon>Bacteria</taxon>
        <taxon>Pseudomonadati</taxon>
        <taxon>Pseudomonadota</taxon>
        <taxon>Betaproteobacteria</taxon>
        <taxon>Burkholderiales</taxon>
        <taxon>Oxalobacteraceae</taxon>
        <taxon>Telluria group</taxon>
        <taxon>Duganella</taxon>
    </lineage>
</organism>
<evidence type="ECO:0000313" key="2">
    <source>
        <dbReference type="EMBL" id="MYM94061.1"/>
    </source>
</evidence>
<dbReference type="EMBL" id="WWCX01000010">
    <property type="protein sequence ID" value="MYM94061.1"/>
    <property type="molecule type" value="Genomic_DNA"/>
</dbReference>
<sequence length="124" mass="14433">MRTYLNRARYAAHECRRKVVDDIEEFTMNGDNQPQQEQHRVVERIARVETAIDYQDKAQSLIHEAMQRGFARIDQQFDRLQDELVRMNGQITQARTTDFRILLGICMTTAFGTIGLIVKVFSAL</sequence>
<dbReference type="AlphaFoldDB" id="A0A845GJ98"/>
<proteinExistence type="predicted"/>
<dbReference type="RefSeq" id="WP_161083249.1">
    <property type="nucleotide sequence ID" value="NZ_WWCX01000010.1"/>
</dbReference>
<keyword evidence="1" id="KW-1133">Transmembrane helix</keyword>